<gene>
    <name evidence="1" type="ORF">HPB50_006616</name>
</gene>
<organism evidence="1 2">
    <name type="scientific">Hyalomma asiaticum</name>
    <name type="common">Tick</name>
    <dbReference type="NCBI Taxonomy" id="266040"/>
    <lineage>
        <taxon>Eukaryota</taxon>
        <taxon>Metazoa</taxon>
        <taxon>Ecdysozoa</taxon>
        <taxon>Arthropoda</taxon>
        <taxon>Chelicerata</taxon>
        <taxon>Arachnida</taxon>
        <taxon>Acari</taxon>
        <taxon>Parasitiformes</taxon>
        <taxon>Ixodida</taxon>
        <taxon>Ixodoidea</taxon>
        <taxon>Ixodidae</taxon>
        <taxon>Hyalomminae</taxon>
        <taxon>Hyalomma</taxon>
    </lineage>
</organism>
<proteinExistence type="predicted"/>
<sequence length="256" mass="27570">MAVGRIALAAAGHCGLLWALSNPLSGPAPATPQWPLDPADGGVTYLKILPTREEQLLKLRTTLEFDILVLGGGAIACGVALDAATRGLHVALCDIERGTHGLHTRHGKNGIRAYCNAKRGVREQRGTCLLAGRSPLRQTAQHGTRGNQKALKALAAVREKRFTSGDCLRPPTPNIARTCHLFEAQAEPLDRADDTELRLMVQLDEENNNAVTVDARASRLPGHQMEGRNKAGITAAKEGRDKGRHGENSSTFQKYI</sequence>
<dbReference type="EMBL" id="CM023485">
    <property type="protein sequence ID" value="KAH6929895.1"/>
    <property type="molecule type" value="Genomic_DNA"/>
</dbReference>
<evidence type="ECO:0000313" key="1">
    <source>
        <dbReference type="EMBL" id="KAH6929895.1"/>
    </source>
</evidence>
<name>A0ACB7S5J9_HYAAI</name>
<dbReference type="Proteomes" id="UP000821845">
    <property type="component" value="Chromosome 5"/>
</dbReference>
<accession>A0ACB7S5J9</accession>
<comment type="caution">
    <text evidence="1">The sequence shown here is derived from an EMBL/GenBank/DDBJ whole genome shotgun (WGS) entry which is preliminary data.</text>
</comment>
<keyword evidence="2" id="KW-1185">Reference proteome</keyword>
<evidence type="ECO:0000313" key="2">
    <source>
        <dbReference type="Proteomes" id="UP000821845"/>
    </source>
</evidence>
<reference evidence="1" key="1">
    <citation type="submission" date="2020-05" db="EMBL/GenBank/DDBJ databases">
        <title>Large-scale comparative analyses of tick genomes elucidate their genetic diversity and vector capacities.</title>
        <authorList>
            <person name="Jia N."/>
            <person name="Wang J."/>
            <person name="Shi W."/>
            <person name="Du L."/>
            <person name="Sun Y."/>
            <person name="Zhan W."/>
            <person name="Jiang J."/>
            <person name="Wang Q."/>
            <person name="Zhang B."/>
            <person name="Ji P."/>
            <person name="Sakyi L.B."/>
            <person name="Cui X."/>
            <person name="Yuan T."/>
            <person name="Jiang B."/>
            <person name="Yang W."/>
            <person name="Lam T.T.-Y."/>
            <person name="Chang Q."/>
            <person name="Ding S."/>
            <person name="Wang X."/>
            <person name="Zhu J."/>
            <person name="Ruan X."/>
            <person name="Zhao L."/>
            <person name="Wei J."/>
            <person name="Que T."/>
            <person name="Du C."/>
            <person name="Cheng J."/>
            <person name="Dai P."/>
            <person name="Han X."/>
            <person name="Huang E."/>
            <person name="Gao Y."/>
            <person name="Liu J."/>
            <person name="Shao H."/>
            <person name="Ye R."/>
            <person name="Li L."/>
            <person name="Wei W."/>
            <person name="Wang X."/>
            <person name="Wang C."/>
            <person name="Yang T."/>
            <person name="Huo Q."/>
            <person name="Li W."/>
            <person name="Guo W."/>
            <person name="Chen H."/>
            <person name="Zhou L."/>
            <person name="Ni X."/>
            <person name="Tian J."/>
            <person name="Zhou Y."/>
            <person name="Sheng Y."/>
            <person name="Liu T."/>
            <person name="Pan Y."/>
            <person name="Xia L."/>
            <person name="Li J."/>
            <person name="Zhao F."/>
            <person name="Cao W."/>
        </authorList>
    </citation>
    <scope>NUCLEOTIDE SEQUENCE</scope>
    <source>
        <strain evidence="1">Hyas-2018</strain>
    </source>
</reference>
<protein>
    <submittedName>
        <fullName evidence="1">Uncharacterized protein</fullName>
    </submittedName>
</protein>